<dbReference type="SUPFAM" id="SSF53254">
    <property type="entry name" value="Phosphoglycerate mutase-like"/>
    <property type="match status" value="1"/>
</dbReference>
<dbReference type="InterPro" id="IPR050275">
    <property type="entry name" value="PGM_Phosphatase"/>
</dbReference>
<dbReference type="AlphaFoldDB" id="A0A1G9R330"/>
<dbReference type="PANTHER" id="PTHR48100:SF59">
    <property type="entry name" value="ADENOSYLCOBALAMIN_ALPHA-RIBAZOLE PHOSPHATASE"/>
    <property type="match status" value="1"/>
</dbReference>
<dbReference type="SMART" id="SM00855">
    <property type="entry name" value="PGAM"/>
    <property type="match status" value="1"/>
</dbReference>
<evidence type="ECO:0000256" key="1">
    <source>
        <dbReference type="PIRSR" id="PIRSR613078-1"/>
    </source>
</evidence>
<evidence type="ECO:0000313" key="4">
    <source>
        <dbReference type="EMBL" id="SDM17633.1"/>
    </source>
</evidence>
<dbReference type="Pfam" id="PF00300">
    <property type="entry name" value="His_Phos_1"/>
    <property type="match status" value="1"/>
</dbReference>
<keyword evidence="5" id="KW-1185">Reference proteome</keyword>
<protein>
    <submittedName>
        <fullName evidence="4">Probable phosphoglycerate mutase</fullName>
    </submittedName>
</protein>
<dbReference type="InterPro" id="IPR013078">
    <property type="entry name" value="His_Pase_superF_clade-1"/>
</dbReference>
<dbReference type="PIRSF" id="PIRSF000709">
    <property type="entry name" value="6PFK_2-Ptase"/>
    <property type="match status" value="1"/>
</dbReference>
<feature type="active site" description="Tele-phosphohistidine intermediate" evidence="1">
    <location>
        <position position="12"/>
    </location>
</feature>
<dbReference type="Gene3D" id="3.40.50.1240">
    <property type="entry name" value="Phosphoglycerate mutase-like"/>
    <property type="match status" value="1"/>
</dbReference>
<dbReference type="InterPro" id="IPR029033">
    <property type="entry name" value="His_PPase_superfam"/>
</dbReference>
<feature type="compositionally biased region" description="Basic and acidic residues" evidence="3">
    <location>
        <begin position="111"/>
        <end position="122"/>
    </location>
</feature>
<sequence length="198" mass="21827">MRRLVSIYFIRHGQTDWNAEGRLQGGRDIDLNAQGERQAAAVAQRLAAVAGPKLAEADFMASPLKRTRRTMEILRANLGLPADAYRADARLREIGFGSWEGSTWAEIRRRDPAGAAGRDRDRWHHRPPGSGAESYAALVERVAPLLAELERDTVVVAHGGVARAVLVALGHLDIYAAPRLGIRQGEVLILEPEGWRWA</sequence>
<accession>A0A1G9R330</accession>
<name>A0A1G9R330_9HYPH</name>
<feature type="active site" description="Proton donor/acceptor" evidence="1">
    <location>
        <position position="93"/>
    </location>
</feature>
<dbReference type="GO" id="GO:0016791">
    <property type="term" value="F:phosphatase activity"/>
    <property type="evidence" value="ECO:0007669"/>
    <property type="project" value="TreeGrafter"/>
</dbReference>
<gene>
    <name evidence="4" type="ORF">SAMN05216360_10171</name>
</gene>
<dbReference type="STRING" id="582672.SAMN05216360_10171"/>
<organism evidence="4 5">
    <name type="scientific">Methylobacterium phyllostachyos</name>
    <dbReference type="NCBI Taxonomy" id="582672"/>
    <lineage>
        <taxon>Bacteria</taxon>
        <taxon>Pseudomonadati</taxon>
        <taxon>Pseudomonadota</taxon>
        <taxon>Alphaproteobacteria</taxon>
        <taxon>Hyphomicrobiales</taxon>
        <taxon>Methylobacteriaceae</taxon>
        <taxon>Methylobacterium</taxon>
    </lineage>
</organism>
<feature type="binding site" evidence="2">
    <location>
        <begin position="11"/>
        <end position="18"/>
    </location>
    <ligand>
        <name>substrate</name>
    </ligand>
</feature>
<feature type="region of interest" description="Disordered" evidence="3">
    <location>
        <begin position="111"/>
        <end position="131"/>
    </location>
</feature>
<dbReference type="CDD" id="cd07067">
    <property type="entry name" value="HP_PGM_like"/>
    <property type="match status" value="1"/>
</dbReference>
<proteinExistence type="predicted"/>
<dbReference type="GO" id="GO:0005737">
    <property type="term" value="C:cytoplasm"/>
    <property type="evidence" value="ECO:0007669"/>
    <property type="project" value="TreeGrafter"/>
</dbReference>
<evidence type="ECO:0000256" key="3">
    <source>
        <dbReference type="SAM" id="MobiDB-lite"/>
    </source>
</evidence>
<feature type="binding site" evidence="2">
    <location>
        <position position="66"/>
    </location>
    <ligand>
        <name>substrate</name>
    </ligand>
</feature>
<reference evidence="5" key="1">
    <citation type="submission" date="2016-10" db="EMBL/GenBank/DDBJ databases">
        <authorList>
            <person name="Varghese N."/>
            <person name="Submissions S."/>
        </authorList>
    </citation>
    <scope>NUCLEOTIDE SEQUENCE [LARGE SCALE GENOMIC DNA]</scope>
    <source>
        <strain evidence="5">BL47</strain>
    </source>
</reference>
<evidence type="ECO:0000313" key="5">
    <source>
        <dbReference type="Proteomes" id="UP000198704"/>
    </source>
</evidence>
<dbReference type="PANTHER" id="PTHR48100">
    <property type="entry name" value="BROAD-SPECIFICITY PHOSPHATASE YOR283W-RELATED"/>
    <property type="match status" value="1"/>
</dbReference>
<dbReference type="Proteomes" id="UP000198704">
    <property type="component" value="Unassembled WGS sequence"/>
</dbReference>
<evidence type="ECO:0000256" key="2">
    <source>
        <dbReference type="PIRSR" id="PIRSR613078-2"/>
    </source>
</evidence>
<dbReference type="EMBL" id="FNHS01000001">
    <property type="protein sequence ID" value="SDM17633.1"/>
    <property type="molecule type" value="Genomic_DNA"/>
</dbReference>